<evidence type="ECO:0000256" key="4">
    <source>
        <dbReference type="ARBA" id="ARBA00010869"/>
    </source>
</evidence>
<proteinExistence type="inferred from homology"/>
<dbReference type="Proteomes" id="UP001489902">
    <property type="component" value="Chromosome 5"/>
</dbReference>
<comment type="catalytic activity">
    <reaction evidence="1">
        <text>L-threonine = 2-oxobutanoate + NH4(+)</text>
        <dbReference type="Rhea" id="RHEA:22108"/>
        <dbReference type="ChEBI" id="CHEBI:16763"/>
        <dbReference type="ChEBI" id="CHEBI:28938"/>
        <dbReference type="ChEBI" id="CHEBI:57926"/>
        <dbReference type="EC" id="4.3.1.19"/>
    </reaction>
</comment>
<evidence type="ECO:0000256" key="3">
    <source>
        <dbReference type="ARBA" id="ARBA00004810"/>
    </source>
</evidence>
<comment type="pathway">
    <text evidence="3">Amino-acid biosynthesis; L-isoleucine biosynthesis; 2-oxobutanoate from L-threonine: step 1/1.</text>
</comment>
<evidence type="ECO:0000259" key="12">
    <source>
        <dbReference type="Pfam" id="PF00585"/>
    </source>
</evidence>
<dbReference type="Gene3D" id="3.40.50.1100">
    <property type="match status" value="2"/>
</dbReference>
<dbReference type="EMBL" id="CP151264">
    <property type="protein sequence ID" value="WZH48360.1"/>
    <property type="molecule type" value="Genomic_DNA"/>
</dbReference>
<accession>A0ABZ2X7F7</accession>
<evidence type="ECO:0000313" key="14">
    <source>
        <dbReference type="Proteomes" id="UP001489902"/>
    </source>
</evidence>
<keyword evidence="6" id="KW-0028">Amino-acid biosynthesis</keyword>
<evidence type="ECO:0000256" key="5">
    <source>
        <dbReference type="ARBA" id="ARBA00012096"/>
    </source>
</evidence>
<keyword evidence="8" id="KW-0663">Pyridoxal phosphate</keyword>
<evidence type="ECO:0000313" key="13">
    <source>
        <dbReference type="EMBL" id="WZH48360.1"/>
    </source>
</evidence>
<organism evidence="13 14">
    <name type="scientific">Fusarium acuminatum</name>
    <dbReference type="NCBI Taxonomy" id="5515"/>
    <lineage>
        <taxon>Eukaryota</taxon>
        <taxon>Fungi</taxon>
        <taxon>Dikarya</taxon>
        <taxon>Ascomycota</taxon>
        <taxon>Pezizomycotina</taxon>
        <taxon>Sordariomycetes</taxon>
        <taxon>Hypocreomycetidae</taxon>
        <taxon>Hypocreales</taxon>
        <taxon>Nectriaceae</taxon>
        <taxon>Fusarium</taxon>
        <taxon>Fusarium tricinctum species complex</taxon>
    </lineage>
</organism>
<dbReference type="Pfam" id="PF00585">
    <property type="entry name" value="Thr_dehydrat_C"/>
    <property type="match status" value="1"/>
</dbReference>
<evidence type="ECO:0000256" key="6">
    <source>
        <dbReference type="ARBA" id="ARBA00022605"/>
    </source>
</evidence>
<evidence type="ECO:0000256" key="1">
    <source>
        <dbReference type="ARBA" id="ARBA00001274"/>
    </source>
</evidence>
<keyword evidence="10" id="KW-0100">Branched-chain amino acid biosynthesis</keyword>
<dbReference type="InterPro" id="IPR036052">
    <property type="entry name" value="TrpB-like_PALP_sf"/>
</dbReference>
<dbReference type="InterPro" id="IPR001926">
    <property type="entry name" value="TrpB-like_PALP"/>
</dbReference>
<keyword evidence="9" id="KW-0456">Lyase</keyword>
<evidence type="ECO:0000259" key="11">
    <source>
        <dbReference type="Pfam" id="PF00291"/>
    </source>
</evidence>
<feature type="domain" description="Tryptophan synthase beta chain-like PALP" evidence="11">
    <location>
        <begin position="64"/>
        <end position="343"/>
    </location>
</feature>
<gene>
    <name evidence="13" type="ORF">QYS62_009534</name>
</gene>
<evidence type="ECO:0000256" key="7">
    <source>
        <dbReference type="ARBA" id="ARBA00022624"/>
    </source>
</evidence>
<evidence type="ECO:0000256" key="10">
    <source>
        <dbReference type="ARBA" id="ARBA00023304"/>
    </source>
</evidence>
<evidence type="ECO:0000256" key="2">
    <source>
        <dbReference type="ARBA" id="ARBA00001933"/>
    </source>
</evidence>
<dbReference type="EC" id="4.3.1.19" evidence="5"/>
<comment type="similarity">
    <text evidence="4">Belongs to the serine/threonine dehydratase family.</text>
</comment>
<keyword evidence="7" id="KW-0412">Isoleucine biosynthesis</keyword>
<name>A0ABZ2X7F7_9HYPO</name>
<comment type="cofactor">
    <cofactor evidence="2">
        <name>pyridoxal 5'-phosphate</name>
        <dbReference type="ChEBI" id="CHEBI:597326"/>
    </cofactor>
</comment>
<protein>
    <recommendedName>
        <fullName evidence="5">threonine ammonia-lyase</fullName>
        <ecNumber evidence="5">4.3.1.19</ecNumber>
    </recommendedName>
</protein>
<dbReference type="Gene3D" id="3.40.1020.10">
    <property type="entry name" value="Biosynthetic Threonine Deaminase, Domain 3"/>
    <property type="match status" value="1"/>
</dbReference>
<evidence type="ECO:0000256" key="9">
    <source>
        <dbReference type="ARBA" id="ARBA00023239"/>
    </source>
</evidence>
<keyword evidence="14" id="KW-1185">Reference proteome</keyword>
<dbReference type="SUPFAM" id="SSF55021">
    <property type="entry name" value="ACT-like"/>
    <property type="match status" value="1"/>
</dbReference>
<dbReference type="PANTHER" id="PTHR48078:SF11">
    <property type="entry name" value="THREONINE DEHYDRATASE, MITOCHONDRIAL"/>
    <property type="match status" value="1"/>
</dbReference>
<dbReference type="SUPFAM" id="SSF53686">
    <property type="entry name" value="Tryptophan synthase beta subunit-like PLP-dependent enzymes"/>
    <property type="match status" value="1"/>
</dbReference>
<dbReference type="InterPro" id="IPR038110">
    <property type="entry name" value="TD_ACT-like_sf"/>
</dbReference>
<dbReference type="InterPro" id="IPR001721">
    <property type="entry name" value="TD_ACT-like"/>
</dbReference>
<dbReference type="Pfam" id="PF00291">
    <property type="entry name" value="PALP"/>
    <property type="match status" value="1"/>
</dbReference>
<evidence type="ECO:0000256" key="8">
    <source>
        <dbReference type="ARBA" id="ARBA00022898"/>
    </source>
</evidence>
<sequence length="547" mass="59245">MVSQTIMAKTELSYSTQAAYPGNTILSTSDSRGVSGSRFCETNLAPEIHPDYVRLTVTSQVYDACKRTPLSVAEDLSNKLGYDVLLKRENEQLTFSCGLRGAYNMISQLDPAQSCKGIITCGTDGHAEAVARSARLLSIPAIVVMPEFTPMEVQARFLAMKSVIVLDGADEDAARDHCSKLAEDHGLIRIPTNENPLVIAGYGTIAWEILRQKDLSDTDALFCPLGDGGVIAGVGVFFKRMAPNVKIIGVQITTTKDQIQKPVANGKLVLPIRNINVKQIGKETLRLCHEVIDEIVQVTMDEACAAVKDVYEETRSFVDPFGASALAGLKKWTETNKASSNNRSLIAVVDSASATFDQIRSVTERTTMHEGGEALLSIDIPNMPSSLEDLFSCLAPHVINEFVYRAVPGRTANVLVGLSLKAEKGHGQTQLQVLLSRIASCGMSAVDVSGDKLTASHIRYMAVRWSKSPDESVYAISFPGQSNALVKLLQALPPTNDVTLLQHNMSVGDTNTVIIGIKSPNVEFERSLDEMACSWQLCTEKTGFDAA</sequence>
<dbReference type="InterPro" id="IPR050147">
    <property type="entry name" value="Ser/Thr_Dehydratase"/>
</dbReference>
<feature type="domain" description="ACT-like" evidence="12">
    <location>
        <begin position="364"/>
        <end position="458"/>
    </location>
</feature>
<reference evidence="13 14" key="1">
    <citation type="submission" date="2024-04" db="EMBL/GenBank/DDBJ databases">
        <title>Complete genome sequence of Fusarium acuminatum.</title>
        <authorList>
            <person name="Lan B."/>
        </authorList>
    </citation>
    <scope>NUCLEOTIDE SEQUENCE [LARGE SCALE GENOMIC DNA]</scope>
    <source>
        <strain evidence="13">1A</strain>
    </source>
</reference>
<dbReference type="InterPro" id="IPR045865">
    <property type="entry name" value="ACT-like_dom_sf"/>
</dbReference>
<dbReference type="PANTHER" id="PTHR48078">
    <property type="entry name" value="THREONINE DEHYDRATASE, MITOCHONDRIAL-RELATED"/>
    <property type="match status" value="1"/>
</dbReference>